<dbReference type="Pfam" id="PF09278">
    <property type="entry name" value="MerR-DNA-bind"/>
    <property type="match status" value="1"/>
</dbReference>
<evidence type="ECO:0000313" key="8">
    <source>
        <dbReference type="Proteomes" id="UP000198639"/>
    </source>
</evidence>
<organism evidence="7 8">
    <name type="scientific">Massilia yuzhufengensis</name>
    <dbReference type="NCBI Taxonomy" id="1164594"/>
    <lineage>
        <taxon>Bacteria</taxon>
        <taxon>Pseudomonadati</taxon>
        <taxon>Pseudomonadota</taxon>
        <taxon>Betaproteobacteria</taxon>
        <taxon>Burkholderiales</taxon>
        <taxon>Oxalobacteraceae</taxon>
        <taxon>Telluria group</taxon>
        <taxon>Massilia</taxon>
    </lineage>
</organism>
<evidence type="ECO:0000256" key="5">
    <source>
        <dbReference type="ARBA" id="ARBA00023163"/>
    </source>
</evidence>
<reference evidence="8" key="1">
    <citation type="submission" date="2016-10" db="EMBL/GenBank/DDBJ databases">
        <authorList>
            <person name="Varghese N."/>
            <person name="Submissions S."/>
        </authorList>
    </citation>
    <scope>NUCLEOTIDE SEQUENCE [LARGE SCALE GENOMIC DNA]</scope>
    <source>
        <strain evidence="8">CGMCC 1.12041</strain>
    </source>
</reference>
<dbReference type="InterPro" id="IPR015358">
    <property type="entry name" value="Tscrpt_reg_MerR_DNA-bd"/>
</dbReference>
<keyword evidence="4" id="KW-0238">DNA-binding</keyword>
<evidence type="ECO:0000259" key="6">
    <source>
        <dbReference type="PROSITE" id="PS50937"/>
    </source>
</evidence>
<dbReference type="Pfam" id="PF00376">
    <property type="entry name" value="MerR"/>
    <property type="match status" value="1"/>
</dbReference>
<dbReference type="GO" id="GO:0003700">
    <property type="term" value="F:DNA-binding transcription factor activity"/>
    <property type="evidence" value="ECO:0007669"/>
    <property type="project" value="InterPro"/>
</dbReference>
<dbReference type="GO" id="GO:0005737">
    <property type="term" value="C:cytoplasm"/>
    <property type="evidence" value="ECO:0007669"/>
    <property type="project" value="UniProtKB-SubCell"/>
</dbReference>
<dbReference type="GO" id="GO:0005507">
    <property type="term" value="F:copper ion binding"/>
    <property type="evidence" value="ECO:0007669"/>
    <property type="project" value="InterPro"/>
</dbReference>
<keyword evidence="3" id="KW-0805">Transcription regulation</keyword>
<dbReference type="InterPro" id="IPR000551">
    <property type="entry name" value="MerR-type_HTH_dom"/>
</dbReference>
<dbReference type="InterPro" id="IPR009061">
    <property type="entry name" value="DNA-bd_dom_put_sf"/>
</dbReference>
<dbReference type="GO" id="GO:0045893">
    <property type="term" value="P:positive regulation of DNA-templated transcription"/>
    <property type="evidence" value="ECO:0007669"/>
    <property type="project" value="InterPro"/>
</dbReference>
<dbReference type="SMART" id="SM00422">
    <property type="entry name" value="HTH_MERR"/>
    <property type="match status" value="1"/>
</dbReference>
<dbReference type="PANTHER" id="PTHR30204">
    <property type="entry name" value="REDOX-CYCLING DRUG-SENSING TRANSCRIPTIONAL ACTIVATOR SOXR"/>
    <property type="match status" value="1"/>
</dbReference>
<dbReference type="CDD" id="cd01108">
    <property type="entry name" value="HTH_CueR"/>
    <property type="match status" value="1"/>
</dbReference>
<evidence type="ECO:0000313" key="7">
    <source>
        <dbReference type="EMBL" id="SFB84204.1"/>
    </source>
</evidence>
<sequence>MQQDAPQLNIGDAARASGVSAKMIRHYESIGLVRQARRTQAGYRLYSGEDVRVLQFVHRARVLGFSLEQIGTLLGLWHDKDRASADVRLLTRSHIEELDRKIAEMQAMRRTLETLAASCHGDARSSCPILDDLAAPGVCS</sequence>
<dbReference type="InterPro" id="IPR011789">
    <property type="entry name" value="CueR"/>
</dbReference>
<dbReference type="PRINTS" id="PR00040">
    <property type="entry name" value="HTHMERR"/>
</dbReference>
<dbReference type="PROSITE" id="PS50937">
    <property type="entry name" value="HTH_MERR_2"/>
    <property type="match status" value="1"/>
</dbReference>
<gene>
    <name evidence="7" type="ORF">SAMN05216204_10259</name>
</gene>
<keyword evidence="2" id="KW-0963">Cytoplasm</keyword>
<dbReference type="Gene3D" id="1.10.1660.10">
    <property type="match status" value="1"/>
</dbReference>
<evidence type="ECO:0000256" key="4">
    <source>
        <dbReference type="ARBA" id="ARBA00023125"/>
    </source>
</evidence>
<dbReference type="PROSITE" id="PS00552">
    <property type="entry name" value="HTH_MERR_1"/>
    <property type="match status" value="1"/>
</dbReference>
<dbReference type="GO" id="GO:0003677">
    <property type="term" value="F:DNA binding"/>
    <property type="evidence" value="ECO:0007669"/>
    <property type="project" value="UniProtKB-KW"/>
</dbReference>
<feature type="domain" description="HTH merR-type" evidence="6">
    <location>
        <begin position="7"/>
        <end position="76"/>
    </location>
</feature>
<protein>
    <submittedName>
        <fullName evidence="7">MerR family transcriptional regulator, copper efflux regulator</fullName>
    </submittedName>
</protein>
<keyword evidence="8" id="KW-1185">Reference proteome</keyword>
<comment type="subcellular location">
    <subcellularLocation>
        <location evidence="1">Cytoplasm</location>
    </subcellularLocation>
</comment>
<dbReference type="STRING" id="1164594.SAMN05216204_10259"/>
<evidence type="ECO:0000256" key="2">
    <source>
        <dbReference type="ARBA" id="ARBA00022490"/>
    </source>
</evidence>
<dbReference type="InterPro" id="IPR047057">
    <property type="entry name" value="MerR_fam"/>
</dbReference>
<dbReference type="PANTHER" id="PTHR30204:SF94">
    <property type="entry name" value="HEAVY METAL-DEPENDENT TRANSCRIPTIONAL REGULATOR HI_0293-RELATED"/>
    <property type="match status" value="1"/>
</dbReference>
<dbReference type="Proteomes" id="UP000198639">
    <property type="component" value="Unassembled WGS sequence"/>
</dbReference>
<dbReference type="EMBL" id="FOLD01000002">
    <property type="protein sequence ID" value="SFB84204.1"/>
    <property type="molecule type" value="Genomic_DNA"/>
</dbReference>
<dbReference type="NCBIfam" id="TIGR02044">
    <property type="entry name" value="CueR"/>
    <property type="match status" value="1"/>
</dbReference>
<evidence type="ECO:0000256" key="1">
    <source>
        <dbReference type="ARBA" id="ARBA00004496"/>
    </source>
</evidence>
<accession>A0A1I1EAP4</accession>
<dbReference type="AlphaFoldDB" id="A0A1I1EAP4"/>
<dbReference type="SUPFAM" id="SSF46955">
    <property type="entry name" value="Putative DNA-binding domain"/>
    <property type="match status" value="1"/>
</dbReference>
<keyword evidence="5" id="KW-0804">Transcription</keyword>
<proteinExistence type="predicted"/>
<name>A0A1I1EAP4_9BURK</name>
<evidence type="ECO:0000256" key="3">
    <source>
        <dbReference type="ARBA" id="ARBA00023015"/>
    </source>
</evidence>